<dbReference type="Gene3D" id="3.40.50.720">
    <property type="entry name" value="NAD(P)-binding Rossmann-like Domain"/>
    <property type="match status" value="1"/>
</dbReference>
<dbReference type="AlphaFoldDB" id="A0A6L8VBE1"/>
<dbReference type="Proteomes" id="UP000477083">
    <property type="component" value="Unassembled WGS sequence"/>
</dbReference>
<dbReference type="PANTHER" id="PTHR30388:SF4">
    <property type="entry name" value="MOLYBDENUM COFACTOR INSERTION CHAPERONE PAOD"/>
    <property type="match status" value="1"/>
</dbReference>
<feature type="domain" description="XdhC- CoxI" evidence="1">
    <location>
        <begin position="29"/>
        <end position="92"/>
    </location>
</feature>
<dbReference type="InterPro" id="IPR027051">
    <property type="entry name" value="XdhC_Rossmann_dom"/>
</dbReference>
<name>A0A6L8VBE1_9RHOB</name>
<evidence type="ECO:0000313" key="3">
    <source>
        <dbReference type="EMBL" id="MZQ87574.1"/>
    </source>
</evidence>
<dbReference type="Pfam" id="PF02625">
    <property type="entry name" value="XdhC_CoxI"/>
    <property type="match status" value="1"/>
</dbReference>
<organism evidence="3 4">
    <name type="scientific">Frigidibacter albus</name>
    <dbReference type="NCBI Taxonomy" id="1465486"/>
    <lineage>
        <taxon>Bacteria</taxon>
        <taxon>Pseudomonadati</taxon>
        <taxon>Pseudomonadota</taxon>
        <taxon>Alphaproteobacteria</taxon>
        <taxon>Rhodobacterales</taxon>
        <taxon>Paracoccaceae</taxon>
        <taxon>Frigidibacter</taxon>
    </lineage>
</organism>
<dbReference type="Pfam" id="PF13478">
    <property type="entry name" value="XdhC_C"/>
    <property type="match status" value="1"/>
</dbReference>
<protein>
    <submittedName>
        <fullName evidence="3">XdhC family protein</fullName>
    </submittedName>
</protein>
<comment type="caution">
    <text evidence="3">The sequence shown here is derived from an EMBL/GenBank/DDBJ whole genome shotgun (WGS) entry which is preliminary data.</text>
</comment>
<keyword evidence="4" id="KW-1185">Reference proteome</keyword>
<dbReference type="OrthoDB" id="9815497at2"/>
<reference evidence="3 4" key="1">
    <citation type="submission" date="2020-01" db="EMBL/GenBank/DDBJ databases">
        <title>Frigidibacter albus SP32T (=CGMCC 1.13995T).</title>
        <authorList>
            <person name="Liao X."/>
        </authorList>
    </citation>
    <scope>NUCLEOTIDE SEQUENCE [LARGE SCALE GENOMIC DNA]</scope>
    <source>
        <strain evidence="3 4">SP32</strain>
    </source>
</reference>
<gene>
    <name evidence="3" type="ORF">GS660_00505</name>
</gene>
<dbReference type="InterPro" id="IPR052698">
    <property type="entry name" value="MoCofactor_Util/Proc"/>
</dbReference>
<dbReference type="PANTHER" id="PTHR30388">
    <property type="entry name" value="ALDEHYDE OXIDOREDUCTASE MOLYBDENUM COFACTOR ASSEMBLY PROTEIN"/>
    <property type="match status" value="1"/>
</dbReference>
<proteinExistence type="predicted"/>
<evidence type="ECO:0000259" key="1">
    <source>
        <dbReference type="Pfam" id="PF02625"/>
    </source>
</evidence>
<accession>A0A6L8VBE1</accession>
<evidence type="ECO:0000259" key="2">
    <source>
        <dbReference type="Pfam" id="PF13478"/>
    </source>
</evidence>
<evidence type="ECO:0000313" key="4">
    <source>
        <dbReference type="Proteomes" id="UP000477083"/>
    </source>
</evidence>
<dbReference type="InterPro" id="IPR003777">
    <property type="entry name" value="XdhC_CoxI"/>
</dbReference>
<sequence>MYPQFTLAPLRTPRHPAMLDPWDSALAWGAGTVLAVLTATEGPAYRNAGAGMAIHPDGRFAGAITSGCIEADLISRATEVRQTGQVQDLRYGRGSPFFDLRLPCGGAAQIRLFALQDTDILDDLAQARARRQPASLRVSAEGRLALEGWQPTALQGTALQIGFLPPLRFLVFGTGAEAAAFTGIVRGMGHEHILLSPEDLSLGAVRAAGSPVMQIGTDLPAPLQADADTAAILFFHDHDLEPAILKHLLQTPAFYIGAQGSRAAQAVRLSRLRVMGVPEDQLARIHGPVGLIPSSREPNALAVSVLAEIIGLHASRAATA</sequence>
<feature type="domain" description="XdhC Rossmann" evidence="2">
    <location>
        <begin position="170"/>
        <end position="309"/>
    </location>
</feature>
<dbReference type="EMBL" id="WWNR01000001">
    <property type="protein sequence ID" value="MZQ87574.1"/>
    <property type="molecule type" value="Genomic_DNA"/>
</dbReference>